<dbReference type="Pfam" id="PF14526">
    <property type="entry name" value="Cass2"/>
    <property type="match status" value="1"/>
</dbReference>
<sequence>MQAQYREAITIHGISVRTNNRTESAPGGHIPALWQRYLTEHLQPDAQIVAVYSDYASDVNGDYTLTIGSARQQNAEAVAELVAGHYLAFEVQGAMPEAVIQGWQSVWAYFADPASEPRAYRSDAEVYHGPDSATIYIGILPPAA</sequence>
<dbReference type="PANTHER" id="PTHR36444">
    <property type="entry name" value="TRANSCRIPTIONAL REGULATOR PROTEIN YOBU-RELATED"/>
    <property type="match status" value="1"/>
</dbReference>
<dbReference type="RefSeq" id="WP_189356274.1">
    <property type="nucleotide sequence ID" value="NZ_BMYU01000002.1"/>
</dbReference>
<keyword evidence="3" id="KW-1185">Reference proteome</keyword>
<evidence type="ECO:0000259" key="1">
    <source>
        <dbReference type="SMART" id="SM00871"/>
    </source>
</evidence>
<gene>
    <name evidence="2" type="ORF">GCM10010946_13460</name>
</gene>
<evidence type="ECO:0000313" key="2">
    <source>
        <dbReference type="EMBL" id="GGX36824.1"/>
    </source>
</evidence>
<organism evidence="2 3">
    <name type="scientific">Undibacterium squillarum</name>
    <dbReference type="NCBI Taxonomy" id="1131567"/>
    <lineage>
        <taxon>Bacteria</taxon>
        <taxon>Pseudomonadati</taxon>
        <taxon>Pseudomonadota</taxon>
        <taxon>Betaproteobacteria</taxon>
        <taxon>Burkholderiales</taxon>
        <taxon>Oxalobacteraceae</taxon>
        <taxon>Undibacterium</taxon>
    </lineage>
</organism>
<evidence type="ECO:0000313" key="3">
    <source>
        <dbReference type="Proteomes" id="UP000653343"/>
    </source>
</evidence>
<dbReference type="InterPro" id="IPR053182">
    <property type="entry name" value="YobU-like_regulator"/>
</dbReference>
<reference evidence="3" key="1">
    <citation type="journal article" date="2019" name="Int. J. Syst. Evol. Microbiol.">
        <title>The Global Catalogue of Microorganisms (GCM) 10K type strain sequencing project: providing services to taxonomists for standard genome sequencing and annotation.</title>
        <authorList>
            <consortium name="The Broad Institute Genomics Platform"/>
            <consortium name="The Broad Institute Genome Sequencing Center for Infectious Disease"/>
            <person name="Wu L."/>
            <person name="Ma J."/>
        </authorList>
    </citation>
    <scope>NUCLEOTIDE SEQUENCE [LARGE SCALE GENOMIC DNA]</scope>
    <source>
        <strain evidence="3">KCTC 23917</strain>
    </source>
</reference>
<feature type="domain" description="AraC effector-binding" evidence="1">
    <location>
        <begin position="1"/>
        <end position="140"/>
    </location>
</feature>
<dbReference type="SMART" id="SM00871">
    <property type="entry name" value="AraC_E_bind"/>
    <property type="match status" value="1"/>
</dbReference>
<dbReference type="InterPro" id="IPR029441">
    <property type="entry name" value="Cass2"/>
</dbReference>
<comment type="caution">
    <text evidence="2">The sequence shown here is derived from an EMBL/GenBank/DDBJ whole genome shotgun (WGS) entry which is preliminary data.</text>
</comment>
<dbReference type="SUPFAM" id="SSF55136">
    <property type="entry name" value="Probable bacterial effector-binding domain"/>
    <property type="match status" value="1"/>
</dbReference>
<dbReference type="Proteomes" id="UP000653343">
    <property type="component" value="Unassembled WGS sequence"/>
</dbReference>
<dbReference type="InterPro" id="IPR011256">
    <property type="entry name" value="Reg_factor_effector_dom_sf"/>
</dbReference>
<dbReference type="InterPro" id="IPR010499">
    <property type="entry name" value="AraC_E-bd"/>
</dbReference>
<dbReference type="PANTHER" id="PTHR36444:SF2">
    <property type="entry name" value="TRANSCRIPTIONAL REGULATOR PROTEIN YOBU-RELATED"/>
    <property type="match status" value="1"/>
</dbReference>
<name>A0ABQ2XX72_9BURK</name>
<protein>
    <submittedName>
        <fullName evidence="2">Transcriptional regulator</fullName>
    </submittedName>
</protein>
<dbReference type="EMBL" id="BMYU01000002">
    <property type="protein sequence ID" value="GGX36824.1"/>
    <property type="molecule type" value="Genomic_DNA"/>
</dbReference>
<proteinExistence type="predicted"/>
<accession>A0ABQ2XX72</accession>
<dbReference type="Gene3D" id="3.20.80.10">
    <property type="entry name" value="Regulatory factor, effector binding domain"/>
    <property type="match status" value="1"/>
</dbReference>